<comment type="caution">
    <text evidence="2">The sequence shown here is derived from an EMBL/GenBank/DDBJ whole genome shotgun (WGS) entry which is preliminary data.</text>
</comment>
<sequence length="353" mass="37403">MLVGQTRNLFCHSQNVHCEEGRISIVSVKMQMTGVSYHGFDGRSANSGVLVPEVVADDSLDVPHSSWIAEILITPSTLSTSTGLRAKCSRYCRASVELVALQSLMPVADALACLGPSLHVKNPTMSTMTGRATQSAMRLMGSWTGPSMEDEGGFWASKTLVIKLHGEYLNGNRTDKWRPGVVAKHRAVLSRPGEVELGGVSHAEQSVVVGEEDATQGQASSGLQLGDGGGRRDAEDRDVDGSDGLSALHADVGARVVHDKVAQRERAVGEKPPSHHHQLKAADGVIIETQVLLGPQHADHDGGVAGGDGLGSGDTNQHLGRRCGTLERNCCLPTSSPNSWGVSSKRLISGWML</sequence>
<proteinExistence type="predicted"/>
<evidence type="ECO:0000313" key="2">
    <source>
        <dbReference type="EMBL" id="TNN47999.1"/>
    </source>
</evidence>
<organism evidence="2 3">
    <name type="scientific">Liparis tanakae</name>
    <name type="common">Tanaka's snailfish</name>
    <dbReference type="NCBI Taxonomy" id="230148"/>
    <lineage>
        <taxon>Eukaryota</taxon>
        <taxon>Metazoa</taxon>
        <taxon>Chordata</taxon>
        <taxon>Craniata</taxon>
        <taxon>Vertebrata</taxon>
        <taxon>Euteleostomi</taxon>
        <taxon>Actinopterygii</taxon>
        <taxon>Neopterygii</taxon>
        <taxon>Teleostei</taxon>
        <taxon>Neoteleostei</taxon>
        <taxon>Acanthomorphata</taxon>
        <taxon>Eupercaria</taxon>
        <taxon>Perciformes</taxon>
        <taxon>Cottioidei</taxon>
        <taxon>Cottales</taxon>
        <taxon>Liparidae</taxon>
        <taxon>Liparis</taxon>
    </lineage>
</organism>
<protein>
    <submittedName>
        <fullName evidence="2">Uncharacterized protein</fullName>
    </submittedName>
</protein>
<evidence type="ECO:0000256" key="1">
    <source>
        <dbReference type="SAM" id="MobiDB-lite"/>
    </source>
</evidence>
<dbReference type="EMBL" id="SRLO01000716">
    <property type="protein sequence ID" value="TNN47999.1"/>
    <property type="molecule type" value="Genomic_DNA"/>
</dbReference>
<feature type="region of interest" description="Disordered" evidence="1">
    <location>
        <begin position="210"/>
        <end position="245"/>
    </location>
</feature>
<dbReference type="AlphaFoldDB" id="A0A4Z2G3A8"/>
<name>A0A4Z2G3A8_9TELE</name>
<accession>A0A4Z2G3A8</accession>
<dbReference type="Proteomes" id="UP000314294">
    <property type="component" value="Unassembled WGS sequence"/>
</dbReference>
<keyword evidence="3" id="KW-1185">Reference proteome</keyword>
<gene>
    <name evidence="2" type="ORF">EYF80_041822</name>
</gene>
<evidence type="ECO:0000313" key="3">
    <source>
        <dbReference type="Proteomes" id="UP000314294"/>
    </source>
</evidence>
<reference evidence="2 3" key="1">
    <citation type="submission" date="2019-03" db="EMBL/GenBank/DDBJ databases">
        <title>First draft genome of Liparis tanakae, snailfish: a comprehensive survey of snailfish specific genes.</title>
        <authorList>
            <person name="Kim W."/>
            <person name="Song I."/>
            <person name="Jeong J.-H."/>
            <person name="Kim D."/>
            <person name="Kim S."/>
            <person name="Ryu S."/>
            <person name="Song J.Y."/>
            <person name="Lee S.K."/>
        </authorList>
    </citation>
    <scope>NUCLEOTIDE SEQUENCE [LARGE SCALE GENOMIC DNA]</scope>
    <source>
        <tissue evidence="2">Muscle</tissue>
    </source>
</reference>